<accession>A0A1B8Q2N5</accession>
<evidence type="ECO:0000313" key="4">
    <source>
        <dbReference type="Proteomes" id="UP000092607"/>
    </source>
</evidence>
<feature type="transmembrane region" description="Helical" evidence="1">
    <location>
        <begin position="47"/>
        <end position="64"/>
    </location>
</feature>
<evidence type="ECO:0000256" key="1">
    <source>
        <dbReference type="SAM" id="Phobius"/>
    </source>
</evidence>
<dbReference type="Proteomes" id="UP000254107">
    <property type="component" value="Unassembled WGS sequence"/>
</dbReference>
<dbReference type="EMBL" id="UGQC01000001">
    <property type="protein sequence ID" value="STZ01179.1"/>
    <property type="molecule type" value="Genomic_DNA"/>
</dbReference>
<evidence type="ECO:0000313" key="3">
    <source>
        <dbReference type="EMBL" id="STZ01179.1"/>
    </source>
</evidence>
<reference evidence="2 4" key="1">
    <citation type="submission" date="2016-06" db="EMBL/GenBank/DDBJ databases">
        <title>Draft genome of Moraxella lacunata CCUG 57757A.</title>
        <authorList>
            <person name="Salva-Serra F."/>
            <person name="Engstrom-Jakobsson H."/>
            <person name="Thorell K."/>
            <person name="Gonzales-Siles L."/>
            <person name="Karlsson R."/>
            <person name="Boulund F."/>
            <person name="Engstrand L."/>
            <person name="Kristiansson E."/>
            <person name="Moore E."/>
        </authorList>
    </citation>
    <scope>NUCLEOTIDE SEQUENCE [LARGE SCALE GENOMIC DNA]</scope>
    <source>
        <strain evidence="2 4">CCUG 57757A</strain>
    </source>
</reference>
<proteinExistence type="predicted"/>
<dbReference type="RefSeq" id="WP_065256847.1">
    <property type="nucleotide sequence ID" value="NZ_JARDJM010000058.1"/>
</dbReference>
<sequence length="118" mass="13944">MNFIAKTFGGLSLQYYIRHFLFGCIFYGLILYMLFSKGFQAGDIMTVIIFTVMQFLYPYSRFVYESVVDYVLGDNLFMFPAPIYLFFKLMTMMLCWVFAVFIAPIGLAYLYYYHSKNS</sequence>
<gene>
    <name evidence="2" type="ORF">A9309_05945</name>
    <name evidence="3" type="ORF">NCTC7911_02600</name>
</gene>
<dbReference type="Proteomes" id="UP000092607">
    <property type="component" value="Unassembled WGS sequence"/>
</dbReference>
<dbReference type="AlphaFoldDB" id="A0A1B8Q2N5"/>
<organism evidence="2 4">
    <name type="scientific">Moraxella lacunata</name>
    <dbReference type="NCBI Taxonomy" id="477"/>
    <lineage>
        <taxon>Bacteria</taxon>
        <taxon>Pseudomonadati</taxon>
        <taxon>Pseudomonadota</taxon>
        <taxon>Gammaproteobacteria</taxon>
        <taxon>Moraxellales</taxon>
        <taxon>Moraxellaceae</taxon>
        <taxon>Moraxella</taxon>
    </lineage>
</organism>
<feature type="transmembrane region" description="Helical" evidence="1">
    <location>
        <begin position="15"/>
        <end position="35"/>
    </location>
</feature>
<keyword evidence="5" id="KW-1185">Reference proteome</keyword>
<evidence type="ECO:0000313" key="2">
    <source>
        <dbReference type="EMBL" id="OBX63207.1"/>
    </source>
</evidence>
<protein>
    <submittedName>
        <fullName evidence="2">Uncharacterized protein</fullName>
    </submittedName>
</protein>
<evidence type="ECO:0000313" key="5">
    <source>
        <dbReference type="Proteomes" id="UP000254107"/>
    </source>
</evidence>
<dbReference type="OrthoDB" id="8779206at2"/>
<name>A0A1B8Q2N5_MORLA</name>
<dbReference type="EMBL" id="LZMS01000052">
    <property type="protein sequence ID" value="OBX63207.1"/>
    <property type="molecule type" value="Genomic_DNA"/>
</dbReference>
<keyword evidence="1" id="KW-0812">Transmembrane</keyword>
<dbReference type="GeneID" id="302271100"/>
<keyword evidence="1" id="KW-0472">Membrane</keyword>
<keyword evidence="1" id="KW-1133">Transmembrane helix</keyword>
<feature type="transmembrane region" description="Helical" evidence="1">
    <location>
        <begin position="84"/>
        <end position="112"/>
    </location>
</feature>
<reference evidence="3 5" key="2">
    <citation type="submission" date="2018-06" db="EMBL/GenBank/DDBJ databases">
        <authorList>
            <consortium name="Pathogen Informatics"/>
            <person name="Doyle S."/>
        </authorList>
    </citation>
    <scope>NUCLEOTIDE SEQUENCE [LARGE SCALE GENOMIC DNA]</scope>
    <source>
        <strain evidence="3 5">NCTC7911</strain>
    </source>
</reference>